<organism evidence="2 3">
    <name type="scientific">Opitutus terrae (strain DSM 11246 / JCM 15787 / PB90-1)</name>
    <dbReference type="NCBI Taxonomy" id="452637"/>
    <lineage>
        <taxon>Bacteria</taxon>
        <taxon>Pseudomonadati</taxon>
        <taxon>Verrucomicrobiota</taxon>
        <taxon>Opitutia</taxon>
        <taxon>Opitutales</taxon>
        <taxon>Opitutaceae</taxon>
        <taxon>Opitutus</taxon>
    </lineage>
</organism>
<evidence type="ECO:0000256" key="1">
    <source>
        <dbReference type="SAM" id="Phobius"/>
    </source>
</evidence>
<feature type="transmembrane region" description="Helical" evidence="1">
    <location>
        <begin position="6"/>
        <end position="30"/>
    </location>
</feature>
<evidence type="ECO:0000313" key="2">
    <source>
        <dbReference type="EMBL" id="ACB75589.1"/>
    </source>
</evidence>
<protein>
    <recommendedName>
        <fullName evidence="4">Periplasmic heavy metal sensor</fullName>
    </recommendedName>
</protein>
<dbReference type="RefSeq" id="WP_012375126.1">
    <property type="nucleotide sequence ID" value="NC_010571.1"/>
</dbReference>
<dbReference type="Proteomes" id="UP000007013">
    <property type="component" value="Chromosome"/>
</dbReference>
<keyword evidence="1" id="KW-1133">Transmembrane helix</keyword>
<proteinExistence type="predicted"/>
<evidence type="ECO:0000313" key="3">
    <source>
        <dbReference type="Proteomes" id="UP000007013"/>
    </source>
</evidence>
<reference evidence="2 3" key="1">
    <citation type="journal article" date="2011" name="J. Bacteriol.">
        <title>Genome sequence of the verrucomicrobium Opitutus terrae PB90-1, an abundant inhabitant of rice paddy soil ecosystems.</title>
        <authorList>
            <person name="van Passel M.W."/>
            <person name="Kant R."/>
            <person name="Palva A."/>
            <person name="Copeland A."/>
            <person name="Lucas S."/>
            <person name="Lapidus A."/>
            <person name="Glavina del Rio T."/>
            <person name="Pitluck S."/>
            <person name="Goltsman E."/>
            <person name="Clum A."/>
            <person name="Sun H."/>
            <person name="Schmutz J."/>
            <person name="Larimer F.W."/>
            <person name="Land M.L."/>
            <person name="Hauser L."/>
            <person name="Kyrpides N."/>
            <person name="Mikhailova N."/>
            <person name="Richardson P.P."/>
            <person name="Janssen P.H."/>
            <person name="de Vos W.M."/>
            <person name="Smidt H."/>
        </authorList>
    </citation>
    <scope>NUCLEOTIDE SEQUENCE [LARGE SCALE GENOMIC DNA]</scope>
    <source>
        <strain evidence="3">DSM 11246 / JCM 15787 / PB90-1</strain>
    </source>
</reference>
<dbReference type="OrthoDB" id="9879493at2"/>
<keyword evidence="3" id="KW-1185">Reference proteome</keyword>
<dbReference type="KEGG" id="ote:Oter_2307"/>
<dbReference type="HOGENOM" id="CLU_1784922_0_0_0"/>
<name>B1ZQI0_OPITP</name>
<accession>B1ZQI0</accession>
<dbReference type="EMBL" id="CP001032">
    <property type="protein sequence ID" value="ACB75589.1"/>
    <property type="molecule type" value="Genomic_DNA"/>
</dbReference>
<keyword evidence="1" id="KW-0812">Transmembrane</keyword>
<gene>
    <name evidence="2" type="ordered locus">Oter_2307</name>
</gene>
<keyword evidence="1" id="KW-0472">Membrane</keyword>
<dbReference type="STRING" id="452637.Oter_2307"/>
<sequence length="145" mass="16026">MNPIRWRGWLIAAVIFVLGVVVGGASVTWLGARAVRRSLQGGPGAPAGLAERAAVRIGADLRKNLQLTPDEAQRVQAILDESAANLRTMRREALRNARAELRSSMRRIAAELPPEKRAQFREIMVRRFERLGLRTPAGPEAQEPE</sequence>
<dbReference type="AlphaFoldDB" id="B1ZQI0"/>
<evidence type="ECO:0008006" key="4">
    <source>
        <dbReference type="Google" id="ProtNLM"/>
    </source>
</evidence>